<feature type="compositionally biased region" description="Basic and acidic residues" evidence="1">
    <location>
        <begin position="29"/>
        <end position="46"/>
    </location>
</feature>
<keyword evidence="3" id="KW-1185">Reference proteome</keyword>
<organism evidence="2 3">
    <name type="scientific">Iphiclides podalirius</name>
    <name type="common">scarce swallowtail</name>
    <dbReference type="NCBI Taxonomy" id="110791"/>
    <lineage>
        <taxon>Eukaryota</taxon>
        <taxon>Metazoa</taxon>
        <taxon>Ecdysozoa</taxon>
        <taxon>Arthropoda</taxon>
        <taxon>Hexapoda</taxon>
        <taxon>Insecta</taxon>
        <taxon>Pterygota</taxon>
        <taxon>Neoptera</taxon>
        <taxon>Endopterygota</taxon>
        <taxon>Lepidoptera</taxon>
        <taxon>Glossata</taxon>
        <taxon>Ditrysia</taxon>
        <taxon>Papilionoidea</taxon>
        <taxon>Papilionidae</taxon>
        <taxon>Papilioninae</taxon>
        <taxon>Iphiclides</taxon>
    </lineage>
</organism>
<evidence type="ECO:0000313" key="2">
    <source>
        <dbReference type="EMBL" id="CAH2075118.1"/>
    </source>
</evidence>
<evidence type="ECO:0000313" key="3">
    <source>
        <dbReference type="Proteomes" id="UP000837857"/>
    </source>
</evidence>
<dbReference type="Proteomes" id="UP000837857">
    <property type="component" value="Chromosome 8"/>
</dbReference>
<gene>
    <name evidence="2" type="ORF">IPOD504_LOCUS16511</name>
</gene>
<feature type="non-terminal residue" evidence="2">
    <location>
        <position position="1"/>
    </location>
</feature>
<dbReference type="EMBL" id="OW152820">
    <property type="protein sequence ID" value="CAH2075118.1"/>
    <property type="molecule type" value="Genomic_DNA"/>
</dbReference>
<feature type="region of interest" description="Disordered" evidence="1">
    <location>
        <begin position="93"/>
        <end position="141"/>
    </location>
</feature>
<sequence length="141" mass="15206">MDLTNILKWAVHSRRVVSSSRAIGCDRGTGARDSESYTRAEPQTRLDASRCGRVARECTQPAHAIVRAQWRGGDWWGGVKNCHWGVSRAALQRSNSMPESGETPEGGAQPQPCAPSPPATPPADASRTPSSCSTCTHTRIH</sequence>
<feature type="compositionally biased region" description="Polar residues" evidence="1">
    <location>
        <begin position="132"/>
        <end position="141"/>
    </location>
</feature>
<reference evidence="2" key="1">
    <citation type="submission" date="2022-03" db="EMBL/GenBank/DDBJ databases">
        <authorList>
            <person name="Martin H S."/>
        </authorList>
    </citation>
    <scope>NUCLEOTIDE SEQUENCE</scope>
</reference>
<accession>A0ABN8J468</accession>
<feature type="compositionally biased region" description="Low complexity" evidence="1">
    <location>
        <begin position="122"/>
        <end position="131"/>
    </location>
</feature>
<feature type="region of interest" description="Disordered" evidence="1">
    <location>
        <begin position="25"/>
        <end position="46"/>
    </location>
</feature>
<evidence type="ECO:0000256" key="1">
    <source>
        <dbReference type="SAM" id="MobiDB-lite"/>
    </source>
</evidence>
<protein>
    <submittedName>
        <fullName evidence="2">Uncharacterized protein</fullName>
    </submittedName>
</protein>
<feature type="compositionally biased region" description="Pro residues" evidence="1">
    <location>
        <begin position="112"/>
        <end position="121"/>
    </location>
</feature>
<proteinExistence type="predicted"/>
<name>A0ABN8J468_9NEOP</name>